<comment type="caution">
    <text evidence="3">The sequence shown here is derived from an EMBL/GenBank/DDBJ whole genome shotgun (WGS) entry which is preliminary data.</text>
</comment>
<evidence type="ECO:0000313" key="4">
    <source>
        <dbReference type="Proteomes" id="UP000273977"/>
    </source>
</evidence>
<evidence type="ECO:0000259" key="2">
    <source>
        <dbReference type="PROSITE" id="PS51782"/>
    </source>
</evidence>
<dbReference type="OrthoDB" id="9798935at2"/>
<dbReference type="PROSITE" id="PS51782">
    <property type="entry name" value="LYSM"/>
    <property type="match status" value="1"/>
</dbReference>
<feature type="chain" id="PRO_5039604859" evidence="1">
    <location>
        <begin position="22"/>
        <end position="236"/>
    </location>
</feature>
<organism evidence="3 4">
    <name type="scientific">Aerococcus agrisoli</name>
    <dbReference type="NCBI Taxonomy" id="2487350"/>
    <lineage>
        <taxon>Bacteria</taxon>
        <taxon>Bacillati</taxon>
        <taxon>Bacillota</taxon>
        <taxon>Bacilli</taxon>
        <taxon>Lactobacillales</taxon>
        <taxon>Aerococcaceae</taxon>
        <taxon>Aerococcus</taxon>
    </lineage>
</organism>
<keyword evidence="1" id="KW-0732">Signal</keyword>
<keyword evidence="4" id="KW-1185">Reference proteome</keyword>
<dbReference type="InterPro" id="IPR036779">
    <property type="entry name" value="LysM_dom_sf"/>
</dbReference>
<proteinExistence type="predicted"/>
<dbReference type="RefSeq" id="WP_123780091.1">
    <property type="nucleotide sequence ID" value="NZ_RKMG01000015.1"/>
</dbReference>
<dbReference type="SUPFAM" id="SSF54106">
    <property type="entry name" value="LysM domain"/>
    <property type="match status" value="1"/>
</dbReference>
<dbReference type="Proteomes" id="UP000273977">
    <property type="component" value="Unassembled WGS sequence"/>
</dbReference>
<evidence type="ECO:0000256" key="1">
    <source>
        <dbReference type="SAM" id="SignalP"/>
    </source>
</evidence>
<dbReference type="InterPro" id="IPR018392">
    <property type="entry name" value="LysM"/>
</dbReference>
<reference evidence="3 4" key="1">
    <citation type="submission" date="2018-11" db="EMBL/GenBank/DDBJ databases">
        <title>Aerococcus sp. SJQ22, whole genome shotgun sequence.</title>
        <authorList>
            <person name="Sun L."/>
            <person name="Gao X."/>
            <person name="Chen W."/>
            <person name="Huang K."/>
        </authorList>
    </citation>
    <scope>NUCLEOTIDE SEQUENCE [LARGE SCALE GENOMIC DNA]</scope>
    <source>
        <strain evidence="3 4">SJQ22</strain>
    </source>
</reference>
<feature type="domain" description="LysM" evidence="2">
    <location>
        <begin position="52"/>
        <end position="96"/>
    </location>
</feature>
<dbReference type="AlphaFoldDB" id="A0A3N4GCD2"/>
<dbReference type="Pfam" id="PF01476">
    <property type="entry name" value="LysM"/>
    <property type="match status" value="1"/>
</dbReference>
<accession>A0A3N4GCD2</accession>
<name>A0A3N4GCD2_9LACT</name>
<protein>
    <submittedName>
        <fullName evidence="3">LysM peptidoglycan-binding domain-containing protein</fullName>
    </submittedName>
</protein>
<dbReference type="SMART" id="SM00257">
    <property type="entry name" value="LysM"/>
    <property type="match status" value="1"/>
</dbReference>
<dbReference type="EMBL" id="RKMG01000015">
    <property type="protein sequence ID" value="RPA60463.1"/>
    <property type="molecule type" value="Genomic_DNA"/>
</dbReference>
<dbReference type="Gene3D" id="3.10.350.10">
    <property type="entry name" value="LysM domain"/>
    <property type="match status" value="1"/>
</dbReference>
<sequence length="236" mass="24635">MKLNKIILGTSFALASLFAVTANNGVEASTWTARSTNEVVADLEISADGSTTSYTIQYGDTLGVIASAASVDVNDLVAINDIKNANLIFPGTKLSFVTDEATGEVAEVTVEDSATAEATTYDVAEEVVTETAYEAPAETYAAEETTYEAPAATTTVSTVSGSEAAAKEWIAQKESGGSYTAYNAAGGYYGRYQLNSGLVAYGASAAEQEAAADAYVAERYGSWTAAQAFWLANGWY</sequence>
<evidence type="ECO:0000313" key="3">
    <source>
        <dbReference type="EMBL" id="RPA60463.1"/>
    </source>
</evidence>
<feature type="signal peptide" evidence="1">
    <location>
        <begin position="1"/>
        <end position="21"/>
    </location>
</feature>
<gene>
    <name evidence="3" type="ORF">EF384_05595</name>
</gene>
<dbReference type="CDD" id="cd00118">
    <property type="entry name" value="LysM"/>
    <property type="match status" value="1"/>
</dbReference>